<feature type="domain" description="GGDEF" evidence="5">
    <location>
        <begin position="207"/>
        <end position="338"/>
    </location>
</feature>
<dbReference type="InterPro" id="IPR048435">
    <property type="entry name" value="MASE6"/>
</dbReference>
<dbReference type="SMART" id="SM00267">
    <property type="entry name" value="GGDEF"/>
    <property type="match status" value="1"/>
</dbReference>
<keyword evidence="4" id="KW-1133">Transmembrane helix</keyword>
<dbReference type="Pfam" id="PF20966">
    <property type="entry name" value="MASE6"/>
    <property type="match status" value="1"/>
</dbReference>
<feature type="transmembrane region" description="Helical" evidence="4">
    <location>
        <begin position="16"/>
        <end position="34"/>
    </location>
</feature>
<dbReference type="GO" id="GO:0052621">
    <property type="term" value="F:diguanylate cyclase activity"/>
    <property type="evidence" value="ECO:0007669"/>
    <property type="project" value="UniProtKB-EC"/>
</dbReference>
<feature type="transmembrane region" description="Helical" evidence="4">
    <location>
        <begin position="95"/>
        <end position="111"/>
    </location>
</feature>
<evidence type="ECO:0000256" key="4">
    <source>
        <dbReference type="SAM" id="Phobius"/>
    </source>
</evidence>
<dbReference type="PANTHER" id="PTHR45138:SF9">
    <property type="entry name" value="DIGUANYLATE CYCLASE DGCM-RELATED"/>
    <property type="match status" value="1"/>
</dbReference>
<dbReference type="FunFam" id="3.30.70.270:FF:000001">
    <property type="entry name" value="Diguanylate cyclase domain protein"/>
    <property type="match status" value="1"/>
</dbReference>
<dbReference type="PROSITE" id="PS50887">
    <property type="entry name" value="GGDEF"/>
    <property type="match status" value="1"/>
</dbReference>
<dbReference type="EC" id="2.7.7.65" evidence="2"/>
<evidence type="ECO:0000259" key="5">
    <source>
        <dbReference type="PROSITE" id="PS50887"/>
    </source>
</evidence>
<evidence type="ECO:0000256" key="1">
    <source>
        <dbReference type="ARBA" id="ARBA00001946"/>
    </source>
</evidence>
<dbReference type="NCBIfam" id="TIGR00254">
    <property type="entry name" value="GGDEF"/>
    <property type="match status" value="1"/>
</dbReference>
<gene>
    <name evidence="6" type="ORF">ELS82_06830</name>
</gene>
<evidence type="ECO:0000256" key="3">
    <source>
        <dbReference type="ARBA" id="ARBA00034247"/>
    </source>
</evidence>
<dbReference type="RefSeq" id="WP_134834823.1">
    <property type="nucleotide sequence ID" value="NZ_SATR01000007.1"/>
</dbReference>
<dbReference type="InterPro" id="IPR043128">
    <property type="entry name" value="Rev_trsase/Diguanyl_cyclase"/>
</dbReference>
<dbReference type="GO" id="GO:1902201">
    <property type="term" value="P:negative regulation of bacterial-type flagellum-dependent cell motility"/>
    <property type="evidence" value="ECO:0007669"/>
    <property type="project" value="TreeGrafter"/>
</dbReference>
<feature type="transmembrane region" description="Helical" evidence="4">
    <location>
        <begin position="40"/>
        <end position="58"/>
    </location>
</feature>
<keyword evidence="4" id="KW-0812">Transmembrane</keyword>
<dbReference type="GO" id="GO:0005886">
    <property type="term" value="C:plasma membrane"/>
    <property type="evidence" value="ECO:0007669"/>
    <property type="project" value="TreeGrafter"/>
</dbReference>
<dbReference type="InterPro" id="IPR029787">
    <property type="entry name" value="Nucleotide_cyclase"/>
</dbReference>
<dbReference type="Proteomes" id="UP000297753">
    <property type="component" value="Unassembled WGS sequence"/>
</dbReference>
<dbReference type="OrthoDB" id="9812260at2"/>
<protein>
    <recommendedName>
        <fullName evidence="2">diguanylate cyclase</fullName>
        <ecNumber evidence="2">2.7.7.65</ecNumber>
    </recommendedName>
</protein>
<evidence type="ECO:0000256" key="2">
    <source>
        <dbReference type="ARBA" id="ARBA00012528"/>
    </source>
</evidence>
<evidence type="ECO:0000313" key="7">
    <source>
        <dbReference type="Proteomes" id="UP000297753"/>
    </source>
</evidence>
<dbReference type="CDD" id="cd01949">
    <property type="entry name" value="GGDEF"/>
    <property type="match status" value="1"/>
</dbReference>
<feature type="transmembrane region" description="Helical" evidence="4">
    <location>
        <begin position="148"/>
        <end position="164"/>
    </location>
</feature>
<reference evidence="6 7" key="1">
    <citation type="submission" date="2019-01" db="EMBL/GenBank/DDBJ databases">
        <title>Vibrio BEI176 sp. nov, a marine bacterium isolated from China: eastern marignal seas.</title>
        <authorList>
            <person name="Li B."/>
        </authorList>
    </citation>
    <scope>NUCLEOTIDE SEQUENCE [LARGE SCALE GENOMIC DNA]</scope>
    <source>
        <strain evidence="6 7">BEI176</strain>
    </source>
</reference>
<dbReference type="SUPFAM" id="SSF55073">
    <property type="entry name" value="Nucleotide cyclase"/>
    <property type="match status" value="1"/>
</dbReference>
<comment type="catalytic activity">
    <reaction evidence="3">
        <text>2 GTP = 3',3'-c-di-GMP + 2 diphosphate</text>
        <dbReference type="Rhea" id="RHEA:24898"/>
        <dbReference type="ChEBI" id="CHEBI:33019"/>
        <dbReference type="ChEBI" id="CHEBI:37565"/>
        <dbReference type="ChEBI" id="CHEBI:58805"/>
        <dbReference type="EC" id="2.7.7.65"/>
    </reaction>
</comment>
<dbReference type="InterPro" id="IPR050469">
    <property type="entry name" value="Diguanylate_Cyclase"/>
</dbReference>
<proteinExistence type="predicted"/>
<keyword evidence="7" id="KW-1185">Reference proteome</keyword>
<comment type="caution">
    <text evidence="6">The sequence shown here is derived from an EMBL/GenBank/DDBJ whole genome shotgun (WGS) entry which is preliminary data.</text>
</comment>
<dbReference type="AlphaFoldDB" id="A0A4Y8WHT0"/>
<sequence>MELDIFNPTRQLRRTVLFWLSIALAFLALVIAYLNTFHGGYYLLAATQVASCLFSLYVTYTSYRGDTSLAIANSFVYILIGVVALATFIHPIEHGSFIWSLLFPVLFYLILGRRYGFISSGVGFTIVAMLVMHKTYNDGTLNFAELSVNFSLAYLCIWLASHILEVKRKTSETSLGQLASRDALTGVYNRHALIHNFERYRSESAKVPLSLLILDLDYFKTVNDKHGHDAGDRVLVQTAALIDSFCDEHLVYRIGGEEFCIALHNTEVKHAMMKAEKIRIGIEQYTFNDKDNPIKLTASIGIYQCDHYKCLEDVLREADKELYKAKSNGRNQVMVCNQNECSVCV</sequence>
<dbReference type="Pfam" id="PF00990">
    <property type="entry name" value="GGDEF"/>
    <property type="match status" value="1"/>
</dbReference>
<dbReference type="Gene3D" id="3.30.70.270">
    <property type="match status" value="1"/>
</dbReference>
<feature type="transmembrane region" description="Helical" evidence="4">
    <location>
        <begin position="118"/>
        <end position="136"/>
    </location>
</feature>
<comment type="cofactor">
    <cofactor evidence="1">
        <name>Mg(2+)</name>
        <dbReference type="ChEBI" id="CHEBI:18420"/>
    </cofactor>
</comment>
<dbReference type="GO" id="GO:0043709">
    <property type="term" value="P:cell adhesion involved in single-species biofilm formation"/>
    <property type="evidence" value="ECO:0007669"/>
    <property type="project" value="TreeGrafter"/>
</dbReference>
<dbReference type="InterPro" id="IPR000160">
    <property type="entry name" value="GGDEF_dom"/>
</dbReference>
<feature type="transmembrane region" description="Helical" evidence="4">
    <location>
        <begin position="70"/>
        <end position="89"/>
    </location>
</feature>
<dbReference type="PANTHER" id="PTHR45138">
    <property type="entry name" value="REGULATORY COMPONENTS OF SENSORY TRANSDUCTION SYSTEM"/>
    <property type="match status" value="1"/>
</dbReference>
<keyword evidence="4" id="KW-0472">Membrane</keyword>
<evidence type="ECO:0000313" key="6">
    <source>
        <dbReference type="EMBL" id="TFH92374.1"/>
    </source>
</evidence>
<name>A0A4Y8WHT0_9VIBR</name>
<organism evidence="6 7">
    <name type="scientific">Vibrio ouci</name>
    <dbReference type="NCBI Taxonomy" id="2499078"/>
    <lineage>
        <taxon>Bacteria</taxon>
        <taxon>Pseudomonadati</taxon>
        <taxon>Pseudomonadota</taxon>
        <taxon>Gammaproteobacteria</taxon>
        <taxon>Vibrionales</taxon>
        <taxon>Vibrionaceae</taxon>
        <taxon>Vibrio</taxon>
    </lineage>
</organism>
<accession>A0A4Y8WHT0</accession>
<dbReference type="EMBL" id="SATR01000007">
    <property type="protein sequence ID" value="TFH92374.1"/>
    <property type="molecule type" value="Genomic_DNA"/>
</dbReference>